<dbReference type="HAMAP" id="MF_01212">
    <property type="entry name" value="dGTPase_type2"/>
    <property type="match status" value="1"/>
</dbReference>
<dbReference type="InterPro" id="IPR003607">
    <property type="entry name" value="HD/PDEase_dom"/>
</dbReference>
<keyword evidence="1 2" id="KW-0378">Hydrolase</keyword>
<dbReference type="NCBIfam" id="TIGR01353">
    <property type="entry name" value="dGTP_triPase"/>
    <property type="match status" value="1"/>
</dbReference>
<evidence type="ECO:0000256" key="1">
    <source>
        <dbReference type="ARBA" id="ARBA00022801"/>
    </source>
</evidence>
<name>A0ABT3KWP3_9BURK</name>
<dbReference type="InterPro" id="IPR006261">
    <property type="entry name" value="dGTPase"/>
</dbReference>
<evidence type="ECO:0000313" key="5">
    <source>
        <dbReference type="Proteomes" id="UP001208935"/>
    </source>
</evidence>
<protein>
    <recommendedName>
        <fullName evidence="2">Deoxyguanosinetriphosphate triphosphohydrolase-like protein</fullName>
    </recommendedName>
</protein>
<evidence type="ECO:0000259" key="3">
    <source>
        <dbReference type="PROSITE" id="PS51831"/>
    </source>
</evidence>
<feature type="domain" description="HD" evidence="3">
    <location>
        <begin position="60"/>
        <end position="241"/>
    </location>
</feature>
<organism evidence="4 5">
    <name type="scientific">Verminephrobacter aporrectodeae subsp. tuberculatae</name>
    <dbReference type="NCBI Taxonomy" id="1110392"/>
    <lineage>
        <taxon>Bacteria</taxon>
        <taxon>Pseudomonadati</taxon>
        <taxon>Pseudomonadota</taxon>
        <taxon>Betaproteobacteria</taxon>
        <taxon>Burkholderiales</taxon>
        <taxon>Comamonadaceae</taxon>
        <taxon>Verminephrobacter</taxon>
    </lineage>
</organism>
<dbReference type="SUPFAM" id="SSF109604">
    <property type="entry name" value="HD-domain/PDEase-like"/>
    <property type="match status" value="1"/>
</dbReference>
<dbReference type="RefSeq" id="WP_265282555.1">
    <property type="nucleotide sequence ID" value="NZ_QZCW01000002.1"/>
</dbReference>
<dbReference type="InterPro" id="IPR050135">
    <property type="entry name" value="dGTPase-like"/>
</dbReference>
<dbReference type="Pfam" id="PF13286">
    <property type="entry name" value="HD_assoc"/>
    <property type="match status" value="1"/>
</dbReference>
<dbReference type="InterPro" id="IPR023023">
    <property type="entry name" value="dNTPase_2"/>
</dbReference>
<evidence type="ECO:0000313" key="4">
    <source>
        <dbReference type="EMBL" id="MCW5322220.1"/>
    </source>
</evidence>
<evidence type="ECO:0000256" key="2">
    <source>
        <dbReference type="HAMAP-Rule" id="MF_01212"/>
    </source>
</evidence>
<reference evidence="5" key="1">
    <citation type="submission" date="2023-07" db="EMBL/GenBank/DDBJ databases">
        <title>Verminephrobacter genomes.</title>
        <authorList>
            <person name="Lund M.B."/>
        </authorList>
    </citation>
    <scope>NUCLEOTIDE SEQUENCE [LARGE SCALE GENOMIC DNA]</scope>
    <source>
        <strain evidence="5">AtM5-05</strain>
    </source>
</reference>
<dbReference type="Proteomes" id="UP001208935">
    <property type="component" value="Unassembled WGS sequence"/>
</dbReference>
<dbReference type="PANTHER" id="PTHR11373">
    <property type="entry name" value="DEOXYNUCLEOSIDE TRIPHOSPHATE TRIPHOSPHOHYDROLASE"/>
    <property type="match status" value="1"/>
</dbReference>
<comment type="similarity">
    <text evidence="2">Belongs to the dGTPase family. Type 2 subfamily.</text>
</comment>
<dbReference type="InterPro" id="IPR026875">
    <property type="entry name" value="PHydrolase_assoc_dom"/>
</dbReference>
<dbReference type="Pfam" id="PF01966">
    <property type="entry name" value="HD"/>
    <property type="match status" value="1"/>
</dbReference>
<dbReference type="Gene3D" id="1.10.3210.10">
    <property type="entry name" value="Hypothetical protein af1432"/>
    <property type="match status" value="1"/>
</dbReference>
<proteinExistence type="inferred from homology"/>
<dbReference type="PANTHER" id="PTHR11373:SF32">
    <property type="entry name" value="DEOXYGUANOSINETRIPHOSPHATE TRIPHOSPHOHYDROLASE"/>
    <property type="match status" value="1"/>
</dbReference>
<gene>
    <name evidence="4" type="primary">dgt</name>
    <name evidence="4" type="ORF">D5039_13985</name>
</gene>
<dbReference type="SMART" id="SM00471">
    <property type="entry name" value="HDc"/>
    <property type="match status" value="1"/>
</dbReference>
<dbReference type="PROSITE" id="PS51831">
    <property type="entry name" value="HD"/>
    <property type="match status" value="1"/>
</dbReference>
<keyword evidence="5" id="KW-1185">Reference proteome</keyword>
<accession>A0ABT3KWP3</accession>
<sequence>MLYDKASDLLREKPEIEEEDVGRSAFRRDYGRLLHSPSFRRLQGKTQLFPGNESDFFRNRLTHSLEVAQIAKGIAQILNTTKPELENDPIDLDLVEFAGLAHDLGHPPFGHNGERALDDCMKNNGGFEGNAQTLRILSCVEKKKLRDTDGKDADVCGISADGHDRRLGLNLSYRSLASVLKYDQQIPLRRDEGASLVKGYYASENSLVQRIKEHVGNPPAPGAFKTIECQIMDIADDIAYSSYDLEDAMKGGFAHPLQLRAQVLGGQSLIAKKLLEKLKREISNITELDLFNAIDDLLNLDEMDSRGASSSLGSYETSKLVASDGMTRCAFFSGLVGKFMHGVGAEMQPGKDVRFSKIIVDRGIRIKIETLKHLSYLLTIMSPRLKVVEYRGYEVVKTIFDTLDSEEGHLLLPDDLQLMYERLKDTGSRRRLICDFVAGMTDRYAVEFYSRLRESGASIFKPL</sequence>
<dbReference type="InterPro" id="IPR006674">
    <property type="entry name" value="HD_domain"/>
</dbReference>
<dbReference type="CDD" id="cd00077">
    <property type="entry name" value="HDc"/>
    <property type="match status" value="1"/>
</dbReference>
<comment type="caution">
    <text evidence="4">The sequence shown here is derived from an EMBL/GenBank/DDBJ whole genome shotgun (WGS) entry which is preliminary data.</text>
</comment>
<dbReference type="EMBL" id="QZCW01000002">
    <property type="protein sequence ID" value="MCW5322220.1"/>
    <property type="molecule type" value="Genomic_DNA"/>
</dbReference>